<dbReference type="PROSITE" id="PS00374">
    <property type="entry name" value="MGMT"/>
    <property type="match status" value="1"/>
</dbReference>
<comment type="catalytic activity">
    <reaction evidence="7 8">
        <text>a 6-O-methyl-2'-deoxyguanosine in DNA + L-cysteinyl-[protein] = S-methyl-L-cysteinyl-[protein] + a 2'-deoxyguanosine in DNA</text>
        <dbReference type="Rhea" id="RHEA:24000"/>
        <dbReference type="Rhea" id="RHEA-COMP:10131"/>
        <dbReference type="Rhea" id="RHEA-COMP:10132"/>
        <dbReference type="Rhea" id="RHEA-COMP:11367"/>
        <dbReference type="Rhea" id="RHEA-COMP:11368"/>
        <dbReference type="ChEBI" id="CHEBI:29950"/>
        <dbReference type="ChEBI" id="CHEBI:82612"/>
        <dbReference type="ChEBI" id="CHEBI:85445"/>
        <dbReference type="ChEBI" id="CHEBI:85448"/>
        <dbReference type="EC" id="2.1.1.63"/>
    </reaction>
</comment>
<organism evidence="11 12">
    <name type="scientific">Metallosphaera tengchongensis</name>
    <dbReference type="NCBI Taxonomy" id="1532350"/>
    <lineage>
        <taxon>Archaea</taxon>
        <taxon>Thermoproteota</taxon>
        <taxon>Thermoprotei</taxon>
        <taxon>Sulfolobales</taxon>
        <taxon>Sulfolobaceae</taxon>
        <taxon>Metallosphaera</taxon>
    </lineage>
</organism>
<keyword evidence="4 8" id="KW-0808">Transferase</keyword>
<evidence type="ECO:0000313" key="11">
    <source>
        <dbReference type="EMBL" id="QKQ99250.1"/>
    </source>
</evidence>
<dbReference type="InterPro" id="IPR036631">
    <property type="entry name" value="MGMT_N_sf"/>
</dbReference>
<evidence type="ECO:0000256" key="1">
    <source>
        <dbReference type="ARBA" id="ARBA00001286"/>
    </source>
</evidence>
<keyword evidence="3 8" id="KW-0489">Methyltransferase</keyword>
<dbReference type="PANTHER" id="PTHR10815:SF13">
    <property type="entry name" value="METHYLATED-DNA--PROTEIN-CYSTEINE METHYLTRANSFERASE"/>
    <property type="match status" value="1"/>
</dbReference>
<dbReference type="InterPro" id="IPR001497">
    <property type="entry name" value="MethylDNA_cys_MeTrfase_AS"/>
</dbReference>
<dbReference type="GO" id="GO:0005737">
    <property type="term" value="C:cytoplasm"/>
    <property type="evidence" value="ECO:0007669"/>
    <property type="project" value="UniProtKB-SubCell"/>
</dbReference>
<dbReference type="OrthoDB" id="372118at2157"/>
<dbReference type="CDD" id="cd06445">
    <property type="entry name" value="ATase"/>
    <property type="match status" value="1"/>
</dbReference>
<dbReference type="RefSeq" id="WP_174628965.1">
    <property type="nucleotide sequence ID" value="NZ_CP049074.1"/>
</dbReference>
<evidence type="ECO:0000259" key="10">
    <source>
        <dbReference type="Pfam" id="PF02870"/>
    </source>
</evidence>
<reference evidence="11 12" key="1">
    <citation type="submission" date="2020-02" db="EMBL/GenBank/DDBJ databases">
        <title>Comparative genome analysis reveals the metabolism and evolution of the thermophilic archaeal genus Metallosphaera.</title>
        <authorList>
            <person name="Jiang C."/>
        </authorList>
    </citation>
    <scope>NUCLEOTIDE SEQUENCE [LARGE SCALE GENOMIC DNA]</scope>
    <source>
        <strain evidence="11 12">Ric-A</strain>
    </source>
</reference>
<keyword evidence="5 8" id="KW-0227">DNA damage</keyword>
<comment type="function">
    <text evidence="8">Involved in the cellular defense against the biological effects of O6-methylguanine (O6-MeG) and O4-methylthymine (O4-MeT) in DNA. Repairs the methylated nucleobase in DNA by stoichiometrically transferring the methyl group to a cysteine residue in the enzyme. This is a suicide reaction: the enzyme is irreversibly inactivated.</text>
</comment>
<dbReference type="AlphaFoldDB" id="A0A6N0NVT9"/>
<comment type="miscellaneous">
    <text evidence="8">This enzyme catalyzes only one turnover and therefore is not strictly catalytic. According to one definition, an enzyme is a biocatalyst that acts repeatedly and over many reaction cycles.</text>
</comment>
<evidence type="ECO:0000256" key="7">
    <source>
        <dbReference type="ARBA" id="ARBA00049348"/>
    </source>
</evidence>
<dbReference type="Pfam" id="PF01035">
    <property type="entry name" value="DNA_binding_1"/>
    <property type="match status" value="1"/>
</dbReference>
<dbReference type="GO" id="GO:0032259">
    <property type="term" value="P:methylation"/>
    <property type="evidence" value="ECO:0007669"/>
    <property type="project" value="UniProtKB-KW"/>
</dbReference>
<dbReference type="GO" id="GO:0006307">
    <property type="term" value="P:DNA alkylation repair"/>
    <property type="evidence" value="ECO:0007669"/>
    <property type="project" value="UniProtKB-UniRule"/>
</dbReference>
<feature type="domain" description="Methylguanine DNA methyltransferase ribonuclease-like" evidence="10">
    <location>
        <begin position="2"/>
        <end position="66"/>
    </location>
</feature>
<keyword evidence="6 8" id="KW-0234">DNA repair</keyword>
<keyword evidence="2 8" id="KW-0963">Cytoplasm</keyword>
<dbReference type="EC" id="2.1.1.63" evidence="8"/>
<dbReference type="PANTHER" id="PTHR10815">
    <property type="entry name" value="METHYLATED-DNA--PROTEIN-CYSTEINE METHYLTRANSFERASE"/>
    <property type="match status" value="1"/>
</dbReference>
<comment type="similarity">
    <text evidence="8">Belongs to the MGMT family.</text>
</comment>
<dbReference type="Proteomes" id="UP000509301">
    <property type="component" value="Chromosome"/>
</dbReference>
<accession>A0A6N0NVT9</accession>
<proteinExistence type="inferred from homology"/>
<evidence type="ECO:0000256" key="6">
    <source>
        <dbReference type="ARBA" id="ARBA00023204"/>
    </source>
</evidence>
<dbReference type="GeneID" id="55640586"/>
<evidence type="ECO:0000313" key="12">
    <source>
        <dbReference type="Proteomes" id="UP000509301"/>
    </source>
</evidence>
<feature type="domain" description="Methylated-DNA-[protein]-cysteine S-methyltransferase DNA binding" evidence="9">
    <location>
        <begin position="71"/>
        <end position="148"/>
    </location>
</feature>
<feature type="active site" description="Nucleophile; methyl group acceptor" evidence="8">
    <location>
        <position position="120"/>
    </location>
</feature>
<dbReference type="Gene3D" id="3.30.160.70">
    <property type="entry name" value="Methylated DNA-protein cysteine methyltransferase domain"/>
    <property type="match status" value="1"/>
</dbReference>
<dbReference type="SUPFAM" id="SSF46767">
    <property type="entry name" value="Methylated DNA-protein cysteine methyltransferase, C-terminal domain"/>
    <property type="match status" value="1"/>
</dbReference>
<comment type="subcellular location">
    <subcellularLocation>
        <location evidence="8">Cytoplasm</location>
    </subcellularLocation>
</comment>
<evidence type="ECO:0000256" key="4">
    <source>
        <dbReference type="ARBA" id="ARBA00022679"/>
    </source>
</evidence>
<dbReference type="HAMAP" id="MF_00772">
    <property type="entry name" value="OGT"/>
    <property type="match status" value="1"/>
</dbReference>
<protein>
    <recommendedName>
        <fullName evidence="8">Methylated-DNA--protein-cysteine methyltransferase</fullName>
        <ecNumber evidence="8">2.1.1.63</ecNumber>
    </recommendedName>
    <alternativeName>
        <fullName evidence="8">6-O-methylguanine-DNA methyltransferase</fullName>
        <shortName evidence="8">MGMT</shortName>
    </alternativeName>
    <alternativeName>
        <fullName evidence="8">O-6-methylguanine-DNA-alkyltransferase</fullName>
    </alternativeName>
</protein>
<evidence type="ECO:0000256" key="5">
    <source>
        <dbReference type="ARBA" id="ARBA00022763"/>
    </source>
</evidence>
<dbReference type="InterPro" id="IPR036388">
    <property type="entry name" value="WH-like_DNA-bd_sf"/>
</dbReference>
<dbReference type="InterPro" id="IPR023546">
    <property type="entry name" value="MGMT"/>
</dbReference>
<name>A0A6N0NVT9_9CREN</name>
<dbReference type="Pfam" id="PF02870">
    <property type="entry name" value="Methyltransf_1N"/>
    <property type="match status" value="1"/>
</dbReference>
<sequence>MIVYGIYESPIGPITVASEDNVITMLDFCNCTEKNFIRNEEFKDLFERLDSYFRGNRVEFYDIPVKYPMNPFRARVFKEIRKLRWGEIKTYGMIAERLGTSPRAIGMALSKNDILLLIPCHRVVAENGIGGYSRGILIKRKLLELEGIKL</sequence>
<dbReference type="Gene3D" id="1.10.10.10">
    <property type="entry name" value="Winged helix-like DNA-binding domain superfamily/Winged helix DNA-binding domain"/>
    <property type="match status" value="1"/>
</dbReference>
<evidence type="ECO:0000256" key="3">
    <source>
        <dbReference type="ARBA" id="ARBA00022603"/>
    </source>
</evidence>
<dbReference type="InterPro" id="IPR014048">
    <property type="entry name" value="MethylDNA_cys_MeTrfase_DNA-bd"/>
</dbReference>
<evidence type="ECO:0000256" key="8">
    <source>
        <dbReference type="HAMAP-Rule" id="MF_00772"/>
    </source>
</evidence>
<evidence type="ECO:0000259" key="9">
    <source>
        <dbReference type="Pfam" id="PF01035"/>
    </source>
</evidence>
<evidence type="ECO:0000256" key="2">
    <source>
        <dbReference type="ARBA" id="ARBA00022490"/>
    </source>
</evidence>
<dbReference type="KEGG" id="mten:GWK48_01530"/>
<dbReference type="NCBIfam" id="TIGR00589">
    <property type="entry name" value="ogt"/>
    <property type="match status" value="1"/>
</dbReference>
<dbReference type="InterPro" id="IPR008332">
    <property type="entry name" value="MethylG_MeTrfase_N"/>
</dbReference>
<keyword evidence="12" id="KW-1185">Reference proteome</keyword>
<dbReference type="EMBL" id="CP049074">
    <property type="protein sequence ID" value="QKQ99250.1"/>
    <property type="molecule type" value="Genomic_DNA"/>
</dbReference>
<dbReference type="GO" id="GO:0003908">
    <property type="term" value="F:methylated-DNA-[protein]-cysteine S-methyltransferase activity"/>
    <property type="evidence" value="ECO:0007669"/>
    <property type="project" value="UniProtKB-UniRule"/>
</dbReference>
<gene>
    <name evidence="8" type="primary">ogt</name>
    <name evidence="11" type="ORF">GWK48_01530</name>
</gene>
<comment type="catalytic activity">
    <reaction evidence="1 8">
        <text>a 4-O-methyl-thymidine in DNA + L-cysteinyl-[protein] = a thymidine in DNA + S-methyl-L-cysteinyl-[protein]</text>
        <dbReference type="Rhea" id="RHEA:53428"/>
        <dbReference type="Rhea" id="RHEA-COMP:10131"/>
        <dbReference type="Rhea" id="RHEA-COMP:10132"/>
        <dbReference type="Rhea" id="RHEA-COMP:13555"/>
        <dbReference type="Rhea" id="RHEA-COMP:13556"/>
        <dbReference type="ChEBI" id="CHEBI:29950"/>
        <dbReference type="ChEBI" id="CHEBI:82612"/>
        <dbReference type="ChEBI" id="CHEBI:137386"/>
        <dbReference type="ChEBI" id="CHEBI:137387"/>
        <dbReference type="EC" id="2.1.1.63"/>
    </reaction>
</comment>
<dbReference type="SUPFAM" id="SSF53155">
    <property type="entry name" value="Methylated DNA-protein cysteine methyltransferase domain"/>
    <property type="match status" value="1"/>
</dbReference>
<dbReference type="InterPro" id="IPR036217">
    <property type="entry name" value="MethylDNA_cys_MeTrfase_DNAb"/>
</dbReference>